<dbReference type="Proteomes" id="UP000234681">
    <property type="component" value="Chromosome 19"/>
</dbReference>
<sequence length="48" mass="5310">MISAESAGKVCFRVPGLPLQQEHFRGQAGIFTCMYVKILLVEINCLVV</sequence>
<proteinExistence type="predicted"/>
<organism evidence="1 2">
    <name type="scientific">Rattus norvegicus</name>
    <name type="common">Rat</name>
    <dbReference type="NCBI Taxonomy" id="10116"/>
    <lineage>
        <taxon>Eukaryota</taxon>
        <taxon>Metazoa</taxon>
        <taxon>Chordata</taxon>
        <taxon>Craniata</taxon>
        <taxon>Vertebrata</taxon>
        <taxon>Euteleostomi</taxon>
        <taxon>Mammalia</taxon>
        <taxon>Eutheria</taxon>
        <taxon>Euarchontoglires</taxon>
        <taxon>Glires</taxon>
        <taxon>Rodentia</taxon>
        <taxon>Myomorpha</taxon>
        <taxon>Muroidea</taxon>
        <taxon>Muridae</taxon>
        <taxon>Murinae</taxon>
        <taxon>Rattus</taxon>
    </lineage>
</organism>
<accession>A6IZF2</accession>
<evidence type="ECO:0000313" key="2">
    <source>
        <dbReference type="Proteomes" id="UP000234681"/>
    </source>
</evidence>
<evidence type="ECO:0000313" key="1">
    <source>
        <dbReference type="EMBL" id="EDL92630.1"/>
    </source>
</evidence>
<name>A6IZF2_RAT</name>
<gene>
    <name evidence="1" type="ORF">rCG_51473</name>
</gene>
<protein>
    <submittedName>
        <fullName evidence="1">RCG51473</fullName>
    </submittedName>
</protein>
<dbReference type="EMBL" id="CH473972">
    <property type="protein sequence ID" value="EDL92630.1"/>
    <property type="molecule type" value="Genomic_DNA"/>
</dbReference>
<dbReference type="AlphaFoldDB" id="A6IZF2"/>
<reference evidence="2" key="1">
    <citation type="submission" date="2005-09" db="EMBL/GenBank/DDBJ databases">
        <authorList>
            <person name="Mural R.J."/>
            <person name="Li P.W."/>
            <person name="Adams M.D."/>
            <person name="Amanatides P.G."/>
            <person name="Baden-Tillson H."/>
            <person name="Barnstead M."/>
            <person name="Chin S.H."/>
            <person name="Dew I."/>
            <person name="Evans C.A."/>
            <person name="Ferriera S."/>
            <person name="Flanigan M."/>
            <person name="Fosler C."/>
            <person name="Glodek A."/>
            <person name="Gu Z."/>
            <person name="Holt R.A."/>
            <person name="Jennings D."/>
            <person name="Kraft C.L."/>
            <person name="Lu F."/>
            <person name="Nguyen T."/>
            <person name="Nusskern D.R."/>
            <person name="Pfannkoch C.M."/>
            <person name="Sitter C."/>
            <person name="Sutton G.G."/>
            <person name="Venter J.C."/>
            <person name="Wang Z."/>
            <person name="Woodage T."/>
            <person name="Zheng X.H."/>
            <person name="Zhong F."/>
        </authorList>
    </citation>
    <scope>NUCLEOTIDE SEQUENCE [LARGE SCALE GENOMIC DNA]</scope>
    <source>
        <strain>BN</strain>
        <strain evidence="2">Sprague-Dawley</strain>
    </source>
</reference>